<gene>
    <name evidence="3" type="ORF">JOD01_002370</name>
</gene>
<evidence type="ECO:0000256" key="1">
    <source>
        <dbReference type="ARBA" id="ARBA00022801"/>
    </source>
</evidence>
<dbReference type="GO" id="GO:0016289">
    <property type="term" value="F:acyl-CoA hydrolase activity"/>
    <property type="evidence" value="ECO:0007669"/>
    <property type="project" value="UniProtKB-ARBA"/>
</dbReference>
<dbReference type="SUPFAM" id="SSF54637">
    <property type="entry name" value="Thioesterase/thiol ester dehydrase-isomerase"/>
    <property type="match status" value="1"/>
</dbReference>
<dbReference type="InterPro" id="IPR006683">
    <property type="entry name" value="Thioestr_dom"/>
</dbReference>
<organism evidence="3 4">
    <name type="scientific">Brevibacillus fulvus</name>
    <dbReference type="NCBI Taxonomy" id="1125967"/>
    <lineage>
        <taxon>Bacteria</taxon>
        <taxon>Bacillati</taxon>
        <taxon>Bacillota</taxon>
        <taxon>Bacilli</taxon>
        <taxon>Bacillales</taxon>
        <taxon>Paenibacillaceae</taxon>
        <taxon>Brevibacillus</taxon>
    </lineage>
</organism>
<dbReference type="NCBIfam" id="TIGR00369">
    <property type="entry name" value="unchar_dom_1"/>
    <property type="match status" value="1"/>
</dbReference>
<keyword evidence="4" id="KW-1185">Reference proteome</keyword>
<name>A0A939BPQ9_9BACL</name>
<dbReference type="CDD" id="cd03443">
    <property type="entry name" value="PaaI_thioesterase"/>
    <property type="match status" value="1"/>
</dbReference>
<reference evidence="3" key="1">
    <citation type="submission" date="2021-01" db="EMBL/GenBank/DDBJ databases">
        <title>Genomic Encyclopedia of Type Strains, Phase IV (KMG-IV): sequencing the most valuable type-strain genomes for metagenomic binning, comparative biology and taxonomic classification.</title>
        <authorList>
            <person name="Goeker M."/>
        </authorList>
    </citation>
    <scope>NUCLEOTIDE SEQUENCE</scope>
    <source>
        <strain evidence="3">DSM 25523</strain>
    </source>
</reference>
<keyword evidence="1" id="KW-0378">Hydrolase</keyword>
<accession>A0A939BPQ9</accession>
<dbReference type="Pfam" id="PF03061">
    <property type="entry name" value="4HBT"/>
    <property type="match status" value="1"/>
</dbReference>
<dbReference type="EMBL" id="JAFBEB010000007">
    <property type="protein sequence ID" value="MBM7590760.1"/>
    <property type="molecule type" value="Genomic_DNA"/>
</dbReference>
<dbReference type="Gene3D" id="3.10.129.10">
    <property type="entry name" value="Hotdog Thioesterase"/>
    <property type="match status" value="1"/>
</dbReference>
<proteinExistence type="predicted"/>
<feature type="domain" description="Thioesterase" evidence="2">
    <location>
        <begin position="70"/>
        <end position="145"/>
    </location>
</feature>
<dbReference type="RefSeq" id="WP_204518505.1">
    <property type="nucleotide sequence ID" value="NZ_BAABIN010000016.1"/>
</dbReference>
<dbReference type="InterPro" id="IPR003736">
    <property type="entry name" value="PAAI_dom"/>
</dbReference>
<comment type="caution">
    <text evidence="3">The sequence shown here is derived from an EMBL/GenBank/DDBJ whole genome shotgun (WGS) entry which is preliminary data.</text>
</comment>
<evidence type="ECO:0000313" key="4">
    <source>
        <dbReference type="Proteomes" id="UP000717624"/>
    </source>
</evidence>
<dbReference type="InterPro" id="IPR029069">
    <property type="entry name" value="HotDog_dom_sf"/>
</dbReference>
<evidence type="ECO:0000313" key="3">
    <source>
        <dbReference type="EMBL" id="MBM7590760.1"/>
    </source>
</evidence>
<protein>
    <submittedName>
        <fullName evidence="3">Uncharacterized protein (TIGR00369 family)</fullName>
    </submittedName>
</protein>
<dbReference type="PANTHER" id="PTHR43240">
    <property type="entry name" value="1,4-DIHYDROXY-2-NAPHTHOYL-COA THIOESTERASE 1"/>
    <property type="match status" value="1"/>
</dbReference>
<dbReference type="AlphaFoldDB" id="A0A939BPQ9"/>
<sequence length="158" mass="18022">MKREEWQDIWENGSEEEKQLLALTVQAIKQKRKDQQFYLSAFLGIQGSFRDEQTYQIEMPVTSFIHNPVGIVHGGILATLLDTTMGMMINKKLPADQFAVTTELKINYLLPGKGEKLRSEASILHRGKTLIVTQGNIYDEQDRLLAHGTATFMVLQKR</sequence>
<evidence type="ECO:0000259" key="2">
    <source>
        <dbReference type="Pfam" id="PF03061"/>
    </source>
</evidence>
<dbReference type="Proteomes" id="UP000717624">
    <property type="component" value="Unassembled WGS sequence"/>
</dbReference>